<keyword evidence="2" id="KW-1185">Reference proteome</keyword>
<dbReference type="Proteomes" id="UP000008311">
    <property type="component" value="Unassembled WGS sequence"/>
</dbReference>
<gene>
    <name evidence="1" type="ORF">RCOM_1440550</name>
</gene>
<proteinExistence type="predicted"/>
<evidence type="ECO:0000313" key="1">
    <source>
        <dbReference type="EMBL" id="EEF30549.1"/>
    </source>
</evidence>
<name>B9T0R0_RICCO</name>
<dbReference type="InParanoid" id="B9T0R0"/>
<evidence type="ECO:0000313" key="2">
    <source>
        <dbReference type="Proteomes" id="UP000008311"/>
    </source>
</evidence>
<accession>B9T0R0</accession>
<dbReference type="EMBL" id="EQ974310">
    <property type="protein sequence ID" value="EEF30549.1"/>
    <property type="molecule type" value="Genomic_DNA"/>
</dbReference>
<organism evidence="1 2">
    <name type="scientific">Ricinus communis</name>
    <name type="common">Castor bean</name>
    <dbReference type="NCBI Taxonomy" id="3988"/>
    <lineage>
        <taxon>Eukaryota</taxon>
        <taxon>Viridiplantae</taxon>
        <taxon>Streptophyta</taxon>
        <taxon>Embryophyta</taxon>
        <taxon>Tracheophyta</taxon>
        <taxon>Spermatophyta</taxon>
        <taxon>Magnoliopsida</taxon>
        <taxon>eudicotyledons</taxon>
        <taxon>Gunneridae</taxon>
        <taxon>Pentapetalae</taxon>
        <taxon>rosids</taxon>
        <taxon>fabids</taxon>
        <taxon>Malpighiales</taxon>
        <taxon>Euphorbiaceae</taxon>
        <taxon>Acalyphoideae</taxon>
        <taxon>Acalypheae</taxon>
        <taxon>Ricinus</taxon>
    </lineage>
</organism>
<dbReference type="AlphaFoldDB" id="B9T0R0"/>
<protein>
    <submittedName>
        <fullName evidence="1">Uncharacterized protein</fullName>
    </submittedName>
</protein>
<reference evidence="2" key="1">
    <citation type="journal article" date="2010" name="Nat. Biotechnol.">
        <title>Draft genome sequence of the oilseed species Ricinus communis.</title>
        <authorList>
            <person name="Chan A.P."/>
            <person name="Crabtree J."/>
            <person name="Zhao Q."/>
            <person name="Lorenzi H."/>
            <person name="Orvis J."/>
            <person name="Puiu D."/>
            <person name="Melake-Berhan A."/>
            <person name="Jones K.M."/>
            <person name="Redman J."/>
            <person name="Chen G."/>
            <person name="Cahoon E.B."/>
            <person name="Gedil M."/>
            <person name="Stanke M."/>
            <person name="Haas B.J."/>
            <person name="Wortman J.R."/>
            <person name="Fraser-Liggett C.M."/>
            <person name="Ravel J."/>
            <person name="Rabinowicz P.D."/>
        </authorList>
    </citation>
    <scope>NUCLEOTIDE SEQUENCE [LARGE SCALE GENOMIC DNA]</scope>
    <source>
        <strain evidence="2">cv. Hale</strain>
    </source>
</reference>
<sequence>MAQHHFCPPYARETLSAESIPLLKDWSPAPTLQHNIFVIMHMVSDITQEFSKNIIHITGIDPNCWIHS</sequence>